<keyword evidence="1" id="KW-0677">Repeat</keyword>
<dbReference type="SUPFAM" id="SSF49899">
    <property type="entry name" value="Concanavalin A-like lectins/glucanases"/>
    <property type="match status" value="1"/>
</dbReference>
<evidence type="ECO:0000256" key="1">
    <source>
        <dbReference type="ARBA" id="ARBA00022737"/>
    </source>
</evidence>
<protein>
    <recommendedName>
        <fullName evidence="3">Thrombospondin-like N-terminal domain-containing protein</fullName>
    </recommendedName>
</protein>
<feature type="region of interest" description="Disordered" evidence="2">
    <location>
        <begin position="196"/>
        <end position="230"/>
    </location>
</feature>
<comment type="caution">
    <text evidence="4">The sequence shown here is derived from an EMBL/GenBank/DDBJ whole genome shotgun (WGS) entry which is preliminary data.</text>
</comment>
<evidence type="ECO:0000313" key="4">
    <source>
        <dbReference type="EMBL" id="GCB59958.1"/>
    </source>
</evidence>
<organism evidence="4 5">
    <name type="scientific">Scyliorhinus torazame</name>
    <name type="common">Cloudy catshark</name>
    <name type="synonym">Catulus torazame</name>
    <dbReference type="NCBI Taxonomy" id="75743"/>
    <lineage>
        <taxon>Eukaryota</taxon>
        <taxon>Metazoa</taxon>
        <taxon>Chordata</taxon>
        <taxon>Craniata</taxon>
        <taxon>Vertebrata</taxon>
        <taxon>Chondrichthyes</taxon>
        <taxon>Elasmobranchii</taxon>
        <taxon>Galeomorphii</taxon>
        <taxon>Galeoidea</taxon>
        <taxon>Carcharhiniformes</taxon>
        <taxon>Scyliorhinidae</taxon>
        <taxon>Scyliorhinus</taxon>
    </lineage>
</organism>
<dbReference type="AlphaFoldDB" id="A0A401NGA4"/>
<evidence type="ECO:0000256" key="2">
    <source>
        <dbReference type="SAM" id="MobiDB-lite"/>
    </source>
</evidence>
<reference evidence="4 5" key="1">
    <citation type="journal article" date="2018" name="Nat. Ecol. Evol.">
        <title>Shark genomes provide insights into elasmobranch evolution and the origin of vertebrates.</title>
        <authorList>
            <person name="Hara Y"/>
            <person name="Yamaguchi K"/>
            <person name="Onimaru K"/>
            <person name="Kadota M"/>
            <person name="Koyanagi M"/>
            <person name="Keeley SD"/>
            <person name="Tatsumi K"/>
            <person name="Tanaka K"/>
            <person name="Motone F"/>
            <person name="Kageyama Y"/>
            <person name="Nozu R"/>
            <person name="Adachi N"/>
            <person name="Nishimura O"/>
            <person name="Nakagawa R"/>
            <person name="Tanegashima C"/>
            <person name="Kiyatake I"/>
            <person name="Matsumoto R"/>
            <person name="Murakumo K"/>
            <person name="Nishida K"/>
            <person name="Terakita A"/>
            <person name="Kuratani S"/>
            <person name="Sato K"/>
            <person name="Hyodo S Kuraku.S."/>
        </authorList>
    </citation>
    <scope>NUCLEOTIDE SEQUENCE [LARGE SCALE GENOMIC DNA]</scope>
</reference>
<dbReference type="EMBL" id="BFAA01007424">
    <property type="protein sequence ID" value="GCB59958.1"/>
    <property type="molecule type" value="Genomic_DNA"/>
</dbReference>
<sequence>MKGAVRRGTRFPEDFSIMALVKPKVGNQAFLLSIYSEQGMQQVGVELGRSPVFLYEDHSGKPAPEDYPIFGGINLSDGKHFLYLCIVLCVSLFIRVMPSVCQAVSRLVYYPGDIQQLLISSDPRAAYDYCQHYSPDCDTPLPDQPQNQEPSAKEYYYDEDYEYYDYYAEFHTLAPPTMPVTEGAVGIADLGQKGKANGQKQAASGSTKLKAKVSRAGAAPPKKASLPKPAAVKLTTSRNPAVKLRAATKAATGRTAQQKSRTNGFQQDPTDPALYEEEFPFETHPAGLDYGDVTVTEEQVIEGDATQVALSGMKGDKGEPAVVEP</sequence>
<gene>
    <name evidence="4" type="ORF">scyTo_0014082</name>
</gene>
<feature type="compositionally biased region" description="Low complexity" evidence="2">
    <location>
        <begin position="248"/>
        <end position="259"/>
    </location>
</feature>
<dbReference type="InterPro" id="IPR048287">
    <property type="entry name" value="TSPN-like_N"/>
</dbReference>
<feature type="domain" description="Thrombospondin-like N-terminal" evidence="3">
    <location>
        <begin position="2"/>
        <end position="123"/>
    </location>
</feature>
<name>A0A401NGA4_SCYTO</name>
<dbReference type="OrthoDB" id="8939548at2759"/>
<feature type="compositionally biased region" description="Low complexity" evidence="2">
    <location>
        <begin position="216"/>
        <end position="230"/>
    </location>
</feature>
<evidence type="ECO:0000259" key="3">
    <source>
        <dbReference type="SMART" id="SM00210"/>
    </source>
</evidence>
<feature type="compositionally biased region" description="Polar residues" evidence="2">
    <location>
        <begin position="260"/>
        <end position="269"/>
    </location>
</feature>
<feature type="non-terminal residue" evidence="4">
    <location>
        <position position="325"/>
    </location>
</feature>
<dbReference type="STRING" id="75743.A0A401NGA4"/>
<accession>A0A401NGA4</accession>
<feature type="region of interest" description="Disordered" evidence="2">
    <location>
        <begin position="248"/>
        <end position="270"/>
    </location>
</feature>
<keyword evidence="5" id="KW-1185">Reference proteome</keyword>
<proteinExistence type="predicted"/>
<dbReference type="InterPro" id="IPR013320">
    <property type="entry name" value="ConA-like_dom_sf"/>
</dbReference>
<dbReference type="Proteomes" id="UP000288216">
    <property type="component" value="Unassembled WGS sequence"/>
</dbReference>
<feature type="compositionally biased region" description="Polar residues" evidence="2">
    <location>
        <begin position="198"/>
        <end position="207"/>
    </location>
</feature>
<evidence type="ECO:0000313" key="5">
    <source>
        <dbReference type="Proteomes" id="UP000288216"/>
    </source>
</evidence>
<dbReference type="SMART" id="SM00210">
    <property type="entry name" value="TSPN"/>
    <property type="match status" value="1"/>
</dbReference>
<dbReference type="Gene3D" id="2.60.120.200">
    <property type="match status" value="1"/>
</dbReference>